<dbReference type="Pfam" id="PF09697">
    <property type="entry name" value="Porph_ging"/>
    <property type="match status" value="1"/>
</dbReference>
<feature type="compositionally biased region" description="Basic and acidic residues" evidence="1">
    <location>
        <begin position="166"/>
        <end position="186"/>
    </location>
</feature>
<sequence>MRNSILILIALFSFNFLYPQDFQGKAYYKSKTSFDLGPWGSTMSTEQKNQMKARMKNMLEKTFILTFNKAESTFKEEERLRAPGQGRGWGSFGSSSGPRYKNVKEKMSLEEIEFFGKKFLVSDDLNEIKWEMTTEQKKIGDYTCFKAIAKKKAPFDWSEAFAPPRSRGDRARQRGERSKDSTDKKPEVKMIDIPKTIQIVAWYTPQIPVSHGPAEYGGLPGLILELTTDETVLLCSKIVMNPEKKDEILMPTKGEKVTRNKYDEIIKFKMEEMRSIRGNKGRHF</sequence>
<evidence type="ECO:0000256" key="1">
    <source>
        <dbReference type="SAM" id="MobiDB-lite"/>
    </source>
</evidence>
<dbReference type="NCBIfam" id="TIGR01200">
    <property type="entry name" value="GLPGLI"/>
    <property type="match status" value="1"/>
</dbReference>
<gene>
    <name evidence="2" type="ORF">METZ01_LOCUS143288</name>
</gene>
<dbReference type="AlphaFoldDB" id="A0A381ZMU0"/>
<evidence type="ECO:0008006" key="3">
    <source>
        <dbReference type="Google" id="ProtNLM"/>
    </source>
</evidence>
<evidence type="ECO:0000313" key="2">
    <source>
        <dbReference type="EMBL" id="SVA90434.1"/>
    </source>
</evidence>
<dbReference type="EMBL" id="UINC01021902">
    <property type="protein sequence ID" value="SVA90434.1"/>
    <property type="molecule type" value="Genomic_DNA"/>
</dbReference>
<dbReference type="InterPro" id="IPR005901">
    <property type="entry name" value="GLPGLI"/>
</dbReference>
<protein>
    <recommendedName>
        <fullName evidence="3">GLPGLI family protein</fullName>
    </recommendedName>
</protein>
<proteinExistence type="predicted"/>
<reference evidence="2" key="1">
    <citation type="submission" date="2018-05" db="EMBL/GenBank/DDBJ databases">
        <authorList>
            <person name="Lanie J.A."/>
            <person name="Ng W.-L."/>
            <person name="Kazmierczak K.M."/>
            <person name="Andrzejewski T.M."/>
            <person name="Davidsen T.M."/>
            <person name="Wayne K.J."/>
            <person name="Tettelin H."/>
            <person name="Glass J.I."/>
            <person name="Rusch D."/>
            <person name="Podicherti R."/>
            <person name="Tsui H.-C.T."/>
            <person name="Winkler M.E."/>
        </authorList>
    </citation>
    <scope>NUCLEOTIDE SEQUENCE</scope>
</reference>
<accession>A0A381ZMU0</accession>
<name>A0A381ZMU0_9ZZZZ</name>
<organism evidence="2">
    <name type="scientific">marine metagenome</name>
    <dbReference type="NCBI Taxonomy" id="408172"/>
    <lineage>
        <taxon>unclassified sequences</taxon>
        <taxon>metagenomes</taxon>
        <taxon>ecological metagenomes</taxon>
    </lineage>
</organism>
<feature type="region of interest" description="Disordered" evidence="1">
    <location>
        <begin position="159"/>
        <end position="186"/>
    </location>
</feature>